<dbReference type="EMBL" id="CP035733">
    <property type="protein sequence ID" value="QGY82127.1"/>
    <property type="molecule type" value="Genomic_DNA"/>
</dbReference>
<gene>
    <name evidence="2" type="ORF">EUU25_03035</name>
</gene>
<evidence type="ECO:0000259" key="1">
    <source>
        <dbReference type="Pfam" id="PF13480"/>
    </source>
</evidence>
<evidence type="ECO:0000313" key="2">
    <source>
        <dbReference type="EMBL" id="QGY82127.1"/>
    </source>
</evidence>
<feature type="domain" description="BioF2-like acetyltransferase" evidence="1">
    <location>
        <begin position="167"/>
        <end position="304"/>
    </location>
</feature>
<dbReference type="KEGG" id="slaa:EUU25_03035"/>
<dbReference type="InterPro" id="IPR038740">
    <property type="entry name" value="BioF2-like_GNAT_dom"/>
</dbReference>
<keyword evidence="2" id="KW-0808">Transferase</keyword>
<dbReference type="GO" id="GO:0016740">
    <property type="term" value="F:transferase activity"/>
    <property type="evidence" value="ECO:0007669"/>
    <property type="project" value="UniProtKB-KW"/>
</dbReference>
<accession>A0A6I6LDI0</accession>
<dbReference type="SUPFAM" id="SSF55729">
    <property type="entry name" value="Acyl-CoA N-acyltransferases (Nat)"/>
    <property type="match status" value="1"/>
</dbReference>
<dbReference type="OrthoDB" id="213519at2"/>
<reference evidence="3" key="1">
    <citation type="submission" date="2019-01" db="EMBL/GenBank/DDBJ databases">
        <title>Sphingorhabdus lacus sp.nov., isolated from an oligotrophic freshwater lake.</title>
        <authorList>
            <person name="Park M."/>
        </authorList>
    </citation>
    <scope>NUCLEOTIDE SEQUENCE [LARGE SCALE GENOMIC DNA]</scope>
    <source>
        <strain evidence="3">IMCC1753</strain>
    </source>
</reference>
<organism evidence="2 3">
    <name type="scientific">Sphingorhabdus lacus</name>
    <dbReference type="NCBI Taxonomy" id="392610"/>
    <lineage>
        <taxon>Bacteria</taxon>
        <taxon>Pseudomonadati</taxon>
        <taxon>Pseudomonadota</taxon>
        <taxon>Alphaproteobacteria</taxon>
        <taxon>Sphingomonadales</taxon>
        <taxon>Sphingomonadaceae</taxon>
        <taxon>Sphingorhabdus</taxon>
    </lineage>
</organism>
<name>A0A6I6LDI0_9SPHN</name>
<protein>
    <submittedName>
        <fullName evidence="2">GNAT family N-acetyltransferase</fullName>
    </submittedName>
</protein>
<keyword evidence="3" id="KW-1185">Reference proteome</keyword>
<dbReference type="AlphaFoldDB" id="A0A6I6LDI0"/>
<dbReference type="Proteomes" id="UP000428803">
    <property type="component" value="Chromosome"/>
</dbReference>
<proteinExistence type="predicted"/>
<dbReference type="Pfam" id="PF13480">
    <property type="entry name" value="Acetyltransf_6"/>
    <property type="match status" value="1"/>
</dbReference>
<sequence>MADAAFIAAWEDLAASSAEPNIFSESWFLRPALEQFDAMERVRLFTLWDGDRLCGLMPLSTLPRYGRWPMPHIQNWLHHNAFLGTPLVRTGYAEYFWRELLAGLDADPGQGLFLHVNSLTIGSDVATALESLCENQRRRWALVQQTDRALLQHGMTPEAYYEQAVRSKKRKELRRQKSRLAEEGALTFTRDDSTTGLAEWIEEFLALEKRGWKGRNGSALASFTETRALFAEVLTGGAALGKVERLDLRLEGRPLAMLVNFHASPGSFSFKTAFDEDFARYSPGVLLQIENLDLLERSDLQWCDSCAAQGHPMIDSIWTGRRSIGRYSIAIGGSGRRTIFGAFLKTELARSATRKVLPVDASDSGDES</sequence>
<evidence type="ECO:0000313" key="3">
    <source>
        <dbReference type="Proteomes" id="UP000428803"/>
    </source>
</evidence>
<dbReference type="InterPro" id="IPR016181">
    <property type="entry name" value="Acyl_CoA_acyltransferase"/>
</dbReference>